<reference evidence="11 12" key="1">
    <citation type="submission" date="2021-06" db="EMBL/GenBank/DDBJ databases">
        <title>Chromosome-level genome assembly of the red-tail catfish (Hemibagrus wyckioides).</title>
        <authorList>
            <person name="Shao F."/>
        </authorList>
    </citation>
    <scope>NUCLEOTIDE SEQUENCE [LARGE SCALE GENOMIC DNA]</scope>
    <source>
        <strain evidence="11">EC202008001</strain>
        <tissue evidence="11">Blood</tissue>
    </source>
</reference>
<dbReference type="GO" id="GO:0005604">
    <property type="term" value="C:basement membrane"/>
    <property type="evidence" value="ECO:0007669"/>
    <property type="project" value="UniProtKB-ARBA"/>
</dbReference>
<keyword evidence="3 6" id="KW-1015">Disulfide bond</keyword>
<feature type="domain" description="Laminin EGF-like" evidence="10">
    <location>
        <begin position="334"/>
        <end position="386"/>
    </location>
</feature>
<feature type="domain" description="Laminin EGF-like" evidence="10">
    <location>
        <begin position="138"/>
        <end position="186"/>
    </location>
</feature>
<feature type="signal peptide" evidence="9">
    <location>
        <begin position="1"/>
        <end position="21"/>
    </location>
</feature>
<dbReference type="InterPro" id="IPR000742">
    <property type="entry name" value="EGF"/>
</dbReference>
<dbReference type="InterPro" id="IPR050440">
    <property type="entry name" value="Laminin/Netrin_ECM"/>
</dbReference>
<dbReference type="PROSITE" id="PS50027">
    <property type="entry name" value="EGF_LAM_2"/>
    <property type="match status" value="4"/>
</dbReference>
<organism evidence="11 12">
    <name type="scientific">Hemibagrus wyckioides</name>
    <dbReference type="NCBI Taxonomy" id="337641"/>
    <lineage>
        <taxon>Eukaryota</taxon>
        <taxon>Metazoa</taxon>
        <taxon>Chordata</taxon>
        <taxon>Craniata</taxon>
        <taxon>Vertebrata</taxon>
        <taxon>Euteleostomi</taxon>
        <taxon>Actinopterygii</taxon>
        <taxon>Neopterygii</taxon>
        <taxon>Teleostei</taxon>
        <taxon>Ostariophysi</taxon>
        <taxon>Siluriformes</taxon>
        <taxon>Bagridae</taxon>
        <taxon>Hemibagrus</taxon>
    </lineage>
</organism>
<feature type="domain" description="Laminin EGF-like" evidence="10">
    <location>
        <begin position="187"/>
        <end position="233"/>
    </location>
</feature>
<evidence type="ECO:0000256" key="5">
    <source>
        <dbReference type="ARBA" id="ARBA00023292"/>
    </source>
</evidence>
<dbReference type="GO" id="GO:0009887">
    <property type="term" value="P:animal organ morphogenesis"/>
    <property type="evidence" value="ECO:0007669"/>
    <property type="project" value="TreeGrafter"/>
</dbReference>
<keyword evidence="4" id="KW-0325">Glycoprotein</keyword>
<dbReference type="PRINTS" id="PR00011">
    <property type="entry name" value="EGFLAMININ"/>
</dbReference>
<evidence type="ECO:0000256" key="9">
    <source>
        <dbReference type="SAM" id="SignalP"/>
    </source>
</evidence>
<dbReference type="Proteomes" id="UP000824219">
    <property type="component" value="Linkage Group LG28"/>
</dbReference>
<dbReference type="Gene3D" id="2.10.25.10">
    <property type="entry name" value="Laminin"/>
    <property type="match status" value="5"/>
</dbReference>
<dbReference type="FunFam" id="2.10.25.10:FF:000188">
    <property type="entry name" value="Laminin subunit gamma 2"/>
    <property type="match status" value="3"/>
</dbReference>
<feature type="disulfide bond" evidence="6">
    <location>
        <begin position="187"/>
        <end position="199"/>
    </location>
</feature>
<keyword evidence="8" id="KW-0812">Transmembrane</keyword>
<protein>
    <recommendedName>
        <fullName evidence="10">Laminin EGF-like domain-containing protein</fullName>
    </recommendedName>
</protein>
<dbReference type="GO" id="GO:0009888">
    <property type="term" value="P:tissue development"/>
    <property type="evidence" value="ECO:0007669"/>
    <property type="project" value="TreeGrafter"/>
</dbReference>
<dbReference type="CDD" id="cd00055">
    <property type="entry name" value="EGF_Lam"/>
    <property type="match status" value="4"/>
</dbReference>
<keyword evidence="1 9" id="KW-0732">Signal</keyword>
<dbReference type="InterPro" id="IPR002049">
    <property type="entry name" value="LE_dom"/>
</dbReference>
<feature type="region of interest" description="Disordered" evidence="7">
    <location>
        <begin position="33"/>
        <end position="70"/>
    </location>
</feature>
<dbReference type="PROSITE" id="PS01248">
    <property type="entry name" value="EGF_LAM_1"/>
    <property type="match status" value="3"/>
</dbReference>
<keyword evidence="8" id="KW-0472">Membrane</keyword>
<dbReference type="Pfam" id="PF24973">
    <property type="entry name" value="EGF_LMN_ATRN"/>
    <property type="match status" value="1"/>
</dbReference>
<name>A0A9D3SDD7_9TELE</name>
<dbReference type="SMART" id="SM00181">
    <property type="entry name" value="EGF"/>
    <property type="match status" value="4"/>
</dbReference>
<keyword evidence="5 6" id="KW-0424">Laminin EGF-like domain</keyword>
<comment type="caution">
    <text evidence="6">Lacks conserved residue(s) required for the propagation of feature annotation.</text>
</comment>
<comment type="caution">
    <text evidence="11">The sequence shown here is derived from an EMBL/GenBank/DDBJ whole genome shotgun (WGS) entry which is preliminary data.</text>
</comment>
<feature type="disulfide bond" evidence="6">
    <location>
        <begin position="207"/>
        <end position="216"/>
    </location>
</feature>
<evidence type="ECO:0000256" key="4">
    <source>
        <dbReference type="ARBA" id="ARBA00023180"/>
    </source>
</evidence>
<dbReference type="Pfam" id="PF00053">
    <property type="entry name" value="EGF_laminin"/>
    <property type="match status" value="4"/>
</dbReference>
<evidence type="ECO:0000256" key="1">
    <source>
        <dbReference type="ARBA" id="ARBA00022729"/>
    </source>
</evidence>
<evidence type="ECO:0000256" key="2">
    <source>
        <dbReference type="ARBA" id="ARBA00022737"/>
    </source>
</evidence>
<evidence type="ECO:0000313" key="11">
    <source>
        <dbReference type="EMBL" id="KAG7314704.1"/>
    </source>
</evidence>
<feature type="domain" description="Laminin EGF-like" evidence="10">
    <location>
        <begin position="234"/>
        <end position="283"/>
    </location>
</feature>
<evidence type="ECO:0000256" key="6">
    <source>
        <dbReference type="PROSITE-ProRule" id="PRU00460"/>
    </source>
</evidence>
<keyword evidence="2" id="KW-0677">Repeat</keyword>
<feature type="disulfide bond" evidence="6">
    <location>
        <begin position="359"/>
        <end position="368"/>
    </location>
</feature>
<dbReference type="EMBL" id="JAHKSW010000028">
    <property type="protein sequence ID" value="KAG7314704.1"/>
    <property type="molecule type" value="Genomic_DNA"/>
</dbReference>
<evidence type="ECO:0000313" key="12">
    <source>
        <dbReference type="Proteomes" id="UP000824219"/>
    </source>
</evidence>
<feature type="disulfide bond" evidence="6">
    <location>
        <begin position="253"/>
        <end position="262"/>
    </location>
</feature>
<feature type="transmembrane region" description="Helical" evidence="8">
    <location>
        <begin position="438"/>
        <end position="461"/>
    </location>
</feature>
<dbReference type="PANTHER" id="PTHR10574:SF444">
    <property type="entry name" value="BASEMENT MEMBRANE-SPECIFIC HEPARAN SULFATE PROTEOGLYCAN CORE PROTEIN"/>
    <property type="match status" value="1"/>
</dbReference>
<keyword evidence="8" id="KW-1133">Transmembrane helix</keyword>
<dbReference type="InterPro" id="IPR056863">
    <property type="entry name" value="LMN_ATRN_NET-like_EGF"/>
</dbReference>
<keyword evidence="12" id="KW-1185">Reference proteome</keyword>
<feature type="chain" id="PRO_5038767469" description="Laminin EGF-like domain-containing protein" evidence="9">
    <location>
        <begin position="22"/>
        <end position="525"/>
    </location>
</feature>
<proteinExistence type="predicted"/>
<evidence type="ECO:0000256" key="7">
    <source>
        <dbReference type="SAM" id="MobiDB-lite"/>
    </source>
</evidence>
<dbReference type="SUPFAM" id="SSF57196">
    <property type="entry name" value="EGF/Laminin"/>
    <property type="match status" value="4"/>
</dbReference>
<evidence type="ECO:0000259" key="10">
    <source>
        <dbReference type="PROSITE" id="PS50027"/>
    </source>
</evidence>
<dbReference type="AlphaFoldDB" id="A0A9D3SDD7"/>
<dbReference type="SMART" id="SM00180">
    <property type="entry name" value="EGF_Lam"/>
    <property type="match status" value="5"/>
</dbReference>
<accession>A0A9D3SDD7</accession>
<feature type="disulfide bond" evidence="6">
    <location>
        <begin position="160"/>
        <end position="169"/>
    </location>
</feature>
<gene>
    <name evidence="11" type="ORF">KOW79_022007</name>
</gene>
<dbReference type="FunFam" id="2.10.25.10:FF:000067">
    <property type="entry name" value="Laminin subunit gamma 1"/>
    <property type="match status" value="1"/>
</dbReference>
<dbReference type="PANTHER" id="PTHR10574">
    <property type="entry name" value="NETRIN/LAMININ-RELATED"/>
    <property type="match status" value="1"/>
</dbReference>
<dbReference type="OrthoDB" id="19138at2759"/>
<sequence>MLVFPLFKLLLLACTTGWSRALRPHGRSVARHARAVSDNQLEVSGTTTSPNHLPEEKLTSPPFPITPEDMTRNDMVTVAPSPKTMAPTLQNSTKLNISITTTVTSLTPSSAINTAATTDFTTTSTITPDLTTEKGPQCNCSTVGSVSPDSCDPLTGGCKCLPGYSGPRCDQCYSGYFRNRTGGCQPCDCDPSGAVGPQCNSSGVCECKAGVYGDKCDICQPGFFNFSSAGCQACQCNNHSNTCDKQSGVCLNCQGNTRGPSCAECKPNFYRDRGSSSSKSCSPCPCSSVTSSGNCTLNETGQPVCDQCKPEYKGFTCVDCQDGYYNADSICVPCECNGNAEPNSAPRICHPDTGVCLNCSYNTTGPHCQHCAPGFTGDALARNCTAIVPTTPVYYSTMTPSPNVTDQLPTSSTTLLSSLSPSANSTTIVQSSWAQFNIIVLAVLITLILALLGAAGGIYTYRQYQNRKINAPFWTIELKEDNISFSSYHDSLTNADASGLLDDEACEAASNGQLTLNSPGSLYMP</sequence>
<evidence type="ECO:0000256" key="3">
    <source>
        <dbReference type="ARBA" id="ARBA00023157"/>
    </source>
</evidence>
<feature type="compositionally biased region" description="Polar residues" evidence="7">
    <location>
        <begin position="37"/>
        <end position="51"/>
    </location>
</feature>
<evidence type="ECO:0000256" key="8">
    <source>
        <dbReference type="SAM" id="Phobius"/>
    </source>
</evidence>